<name>A0A7L2KVQ3_9PASS</name>
<dbReference type="OrthoDB" id="5317514at2759"/>
<reference evidence="2 3" key="1">
    <citation type="submission" date="2019-09" db="EMBL/GenBank/DDBJ databases">
        <title>Bird 10,000 Genomes (B10K) Project - Family phase.</title>
        <authorList>
            <person name="Zhang G."/>
        </authorList>
    </citation>
    <scope>NUCLEOTIDE SEQUENCE [LARGE SCALE GENOMIC DNA]</scope>
    <source>
        <strain evidence="2">B10K-DU-001-36</strain>
        <tissue evidence="2">Muscle</tissue>
    </source>
</reference>
<dbReference type="AlphaFoldDB" id="A0A7L2KVQ3"/>
<feature type="non-terminal residue" evidence="2">
    <location>
        <position position="1"/>
    </location>
</feature>
<evidence type="ECO:0000313" key="3">
    <source>
        <dbReference type="Proteomes" id="UP000549157"/>
    </source>
</evidence>
<gene>
    <name evidence="2" type="primary">Itga10_1</name>
    <name evidence="2" type="ORF">ZOSHYP_R15894</name>
</gene>
<sequence>SDSTEVTPQDNVVEISVPILYQPNLFLSSNTNLHRYEVHPLGTFSHNSGPEFTTRVKVQNLGCYPVQNVTLHMALPALGQHRATILSVNHVLAENVSVGDTERPFGVVFLLFKPFFFPPQASCVLKSPNEEGTGVVPVSPEDLQDVER</sequence>
<organism evidence="2 3">
    <name type="scientific">Zosterops hypoxanthus</name>
    <dbReference type="NCBI Taxonomy" id="2485327"/>
    <lineage>
        <taxon>Eukaryota</taxon>
        <taxon>Metazoa</taxon>
        <taxon>Chordata</taxon>
        <taxon>Craniata</taxon>
        <taxon>Vertebrata</taxon>
        <taxon>Euteleostomi</taxon>
        <taxon>Archelosauria</taxon>
        <taxon>Archosauria</taxon>
        <taxon>Dinosauria</taxon>
        <taxon>Saurischia</taxon>
        <taxon>Theropoda</taxon>
        <taxon>Coelurosauria</taxon>
        <taxon>Aves</taxon>
        <taxon>Neognathae</taxon>
        <taxon>Neoaves</taxon>
        <taxon>Telluraves</taxon>
        <taxon>Australaves</taxon>
        <taxon>Passeriformes</taxon>
        <taxon>Sylvioidea</taxon>
        <taxon>Zosteropidae</taxon>
        <taxon>Zosterops</taxon>
    </lineage>
</organism>
<feature type="region of interest" description="Disordered" evidence="1">
    <location>
        <begin position="128"/>
        <end position="148"/>
    </location>
</feature>
<dbReference type="Proteomes" id="UP000549157">
    <property type="component" value="Unassembled WGS sequence"/>
</dbReference>
<accession>A0A7L2KVQ3</accession>
<evidence type="ECO:0000256" key="1">
    <source>
        <dbReference type="SAM" id="MobiDB-lite"/>
    </source>
</evidence>
<dbReference type="EMBL" id="VWYL01023687">
    <property type="protein sequence ID" value="NXR39342.1"/>
    <property type="molecule type" value="Genomic_DNA"/>
</dbReference>
<comment type="caution">
    <text evidence="2">The sequence shown here is derived from an EMBL/GenBank/DDBJ whole genome shotgun (WGS) entry which is preliminary data.</text>
</comment>
<keyword evidence="3" id="KW-1185">Reference proteome</keyword>
<protein>
    <submittedName>
        <fullName evidence="2">ITA10 protein</fullName>
    </submittedName>
</protein>
<feature type="non-terminal residue" evidence="2">
    <location>
        <position position="148"/>
    </location>
</feature>
<proteinExistence type="predicted"/>
<evidence type="ECO:0000313" key="2">
    <source>
        <dbReference type="EMBL" id="NXR39342.1"/>
    </source>
</evidence>